<keyword evidence="2" id="KW-0812">Transmembrane</keyword>
<name>A0A820A6S7_9BILA</name>
<proteinExistence type="predicted"/>
<organism evidence="3 4">
    <name type="scientific">Adineta steineri</name>
    <dbReference type="NCBI Taxonomy" id="433720"/>
    <lineage>
        <taxon>Eukaryota</taxon>
        <taxon>Metazoa</taxon>
        <taxon>Spiralia</taxon>
        <taxon>Gnathifera</taxon>
        <taxon>Rotifera</taxon>
        <taxon>Eurotatoria</taxon>
        <taxon>Bdelloidea</taxon>
        <taxon>Adinetida</taxon>
        <taxon>Adinetidae</taxon>
        <taxon>Adineta</taxon>
    </lineage>
</organism>
<sequence length="303" mass="32760">MLLFNPNTAIRVIVISVSVGVLVSVVAASIAIGILGTKYFLSSQLIVRADIYVALDRLVASYELDELYSRRQTLHDIIDGLNKQFSQAFPKTFFKLVITEFSGKPILITDLRREKRQYDQPSIVTVNGTVYFVANYTGNDILSALKNYSQMITLVTVDGQPSTKLATFSMLYSRCTDTYPDSRPEGVVSKLLSIDATDPTATTSTSTLSTLTNTTTTSTTNTTSKPTTSTTTIPTINITTILTTNTTTTSMLNTTTIPTTNVIPTSPTINTTTIPTTNIIPTIPTTSIIPTSPTTNVIPTSST</sequence>
<keyword evidence="2" id="KW-0472">Membrane</keyword>
<dbReference type="EMBL" id="CAJOAZ010008235">
    <property type="protein sequence ID" value="CAF4180367.1"/>
    <property type="molecule type" value="Genomic_DNA"/>
</dbReference>
<evidence type="ECO:0000256" key="2">
    <source>
        <dbReference type="SAM" id="Phobius"/>
    </source>
</evidence>
<dbReference type="AlphaFoldDB" id="A0A820A6S7"/>
<evidence type="ECO:0000256" key="1">
    <source>
        <dbReference type="SAM" id="MobiDB-lite"/>
    </source>
</evidence>
<comment type="caution">
    <text evidence="3">The sequence shown here is derived from an EMBL/GenBank/DDBJ whole genome shotgun (WGS) entry which is preliminary data.</text>
</comment>
<evidence type="ECO:0000313" key="3">
    <source>
        <dbReference type="EMBL" id="CAF4180367.1"/>
    </source>
</evidence>
<feature type="region of interest" description="Disordered" evidence="1">
    <location>
        <begin position="199"/>
        <end position="229"/>
    </location>
</feature>
<dbReference type="Proteomes" id="UP000663844">
    <property type="component" value="Unassembled WGS sequence"/>
</dbReference>
<gene>
    <name evidence="3" type="ORF">OXD698_LOCUS39694</name>
</gene>
<reference evidence="3" key="1">
    <citation type="submission" date="2021-02" db="EMBL/GenBank/DDBJ databases">
        <authorList>
            <person name="Nowell W R."/>
        </authorList>
    </citation>
    <scope>NUCLEOTIDE SEQUENCE</scope>
</reference>
<keyword evidence="2" id="KW-1133">Transmembrane helix</keyword>
<feature type="transmembrane region" description="Helical" evidence="2">
    <location>
        <begin position="12"/>
        <end position="35"/>
    </location>
</feature>
<protein>
    <submittedName>
        <fullName evidence="3">Uncharacterized protein</fullName>
    </submittedName>
</protein>
<accession>A0A820A6S7</accession>
<evidence type="ECO:0000313" key="4">
    <source>
        <dbReference type="Proteomes" id="UP000663844"/>
    </source>
</evidence>
<feature type="non-terminal residue" evidence="3">
    <location>
        <position position="303"/>
    </location>
</feature>